<dbReference type="RefSeq" id="WP_211936762.1">
    <property type="nucleotide sequence ID" value="NZ_CP073078.1"/>
</dbReference>
<evidence type="ECO:0000256" key="6">
    <source>
        <dbReference type="ARBA" id="ARBA00022679"/>
    </source>
</evidence>
<dbReference type="Gene3D" id="3.30.565.10">
    <property type="entry name" value="Histidine kinase-like ATPase, C-terminal domain"/>
    <property type="match status" value="1"/>
</dbReference>
<dbReference type="Gene3D" id="3.30.450.20">
    <property type="entry name" value="PAS domain"/>
    <property type="match status" value="1"/>
</dbReference>
<dbReference type="InterPro" id="IPR029016">
    <property type="entry name" value="GAF-like_dom_sf"/>
</dbReference>
<dbReference type="PANTHER" id="PTHR41523">
    <property type="entry name" value="TWO-COMPONENT SYSTEM SENSOR PROTEIN"/>
    <property type="match status" value="1"/>
</dbReference>
<dbReference type="InterPro" id="IPR036890">
    <property type="entry name" value="HATPase_C_sf"/>
</dbReference>
<dbReference type="InterPro" id="IPR000014">
    <property type="entry name" value="PAS"/>
</dbReference>
<gene>
    <name evidence="14" type="ORF">KCG34_16715</name>
</gene>
<evidence type="ECO:0000313" key="15">
    <source>
        <dbReference type="Proteomes" id="UP000676409"/>
    </source>
</evidence>
<dbReference type="KEGG" id="caul:KCG34_16715"/>
<reference evidence="14" key="1">
    <citation type="submission" date="2021-04" db="EMBL/GenBank/DDBJ databases">
        <title>The complete genome sequence of Caulobacter sp. S6.</title>
        <authorList>
            <person name="Tang Y."/>
            <person name="Ouyang W."/>
            <person name="Liu Q."/>
            <person name="Huang B."/>
            <person name="Guo Z."/>
            <person name="Lei P."/>
        </authorList>
    </citation>
    <scope>NUCLEOTIDE SEQUENCE</scope>
    <source>
        <strain evidence="14">S6</strain>
    </source>
</reference>
<evidence type="ECO:0000256" key="7">
    <source>
        <dbReference type="ARBA" id="ARBA00022737"/>
    </source>
</evidence>
<dbReference type="SUPFAM" id="SSF55781">
    <property type="entry name" value="GAF domain-like"/>
    <property type="match status" value="1"/>
</dbReference>
<keyword evidence="8" id="KW-0547">Nucleotide-binding</keyword>
<evidence type="ECO:0000313" key="14">
    <source>
        <dbReference type="EMBL" id="QUD86709.1"/>
    </source>
</evidence>
<dbReference type="InterPro" id="IPR013767">
    <property type="entry name" value="PAS_fold"/>
</dbReference>
<dbReference type="PROSITE" id="PS50113">
    <property type="entry name" value="PAC"/>
    <property type="match status" value="1"/>
</dbReference>
<dbReference type="EMBL" id="CP073078">
    <property type="protein sequence ID" value="QUD86709.1"/>
    <property type="molecule type" value="Genomic_DNA"/>
</dbReference>
<dbReference type="InterPro" id="IPR000700">
    <property type="entry name" value="PAS-assoc_C"/>
</dbReference>
<feature type="domain" description="PAC" evidence="13">
    <location>
        <begin position="109"/>
        <end position="159"/>
    </location>
</feature>
<dbReference type="InterPro" id="IPR003018">
    <property type="entry name" value="GAF"/>
</dbReference>
<dbReference type="Pfam" id="PF07536">
    <property type="entry name" value="HWE_HK"/>
    <property type="match status" value="1"/>
</dbReference>
<dbReference type="GO" id="GO:0006355">
    <property type="term" value="P:regulation of DNA-templated transcription"/>
    <property type="evidence" value="ECO:0007669"/>
    <property type="project" value="InterPro"/>
</dbReference>
<sequence length="531" mass="57997">MRFESGYALDAKETEGAMKADRPDRASRNEADGLIGLFLDTAPDAVVVMDAAGCVTGWNEQAEAVFGWPAAEAVGRELANLIIPAAQRDAHRRGLAHFLATGEGPLLQGRVEVNGQHRSGEAIPVELAILQLGAEGAPTFVGFVRDISERRRAEAALRRQAREAELVNQVTMLAGESGSLEETLPACLSAVCELTGWPAAHAYLPDGADPPRLVSSGIWHGHPETFAPLREITARTAFGMGEGMPGRIWRRRGAYWLPDDGRNDQIHKFPRAQVTRSLGIRATFGFPILIEGEVAAILEFFSQDGLRPDPDLLLTVRTLGEQVGRVLERRRVQRHQALLLAELDHRAMNMLSVVMGMADQTARRARSIEGFRADFTARLGSLARAYGLLTSRGWKSTDLLEIIRQIVGPYVPEGDGRFTLAGEAVQIPPKVGMTLSMVLHELAANATKYGALSDPAGRLAVTVETVPAPEGRRVVLTWRESGLSGVRPPTRRGFGARLIEASLQRELNGTAEIEYTGEGVRYRFDFPERRL</sequence>
<evidence type="ECO:0000256" key="1">
    <source>
        <dbReference type="ARBA" id="ARBA00000085"/>
    </source>
</evidence>
<dbReference type="CDD" id="cd00130">
    <property type="entry name" value="PAS"/>
    <property type="match status" value="1"/>
</dbReference>
<keyword evidence="9" id="KW-0418">Kinase</keyword>
<evidence type="ECO:0000256" key="10">
    <source>
        <dbReference type="ARBA" id="ARBA00022840"/>
    </source>
</evidence>
<dbReference type="PANTHER" id="PTHR41523:SF8">
    <property type="entry name" value="ETHYLENE RESPONSE SENSOR PROTEIN"/>
    <property type="match status" value="1"/>
</dbReference>
<dbReference type="Proteomes" id="UP000676409">
    <property type="component" value="Chromosome"/>
</dbReference>
<feature type="domain" description="PAS" evidence="12">
    <location>
        <begin position="39"/>
        <end position="102"/>
    </location>
</feature>
<keyword evidence="4" id="KW-0285">Flavoprotein</keyword>
<dbReference type="EC" id="2.7.13.3" evidence="2"/>
<keyword evidence="10" id="KW-0067">ATP-binding</keyword>
<name>A0A975FXD3_9CAUL</name>
<keyword evidence="7" id="KW-0677">Repeat</keyword>
<keyword evidence="6" id="KW-0808">Transferase</keyword>
<evidence type="ECO:0000256" key="9">
    <source>
        <dbReference type="ARBA" id="ARBA00022777"/>
    </source>
</evidence>
<dbReference type="SUPFAM" id="SSF55785">
    <property type="entry name" value="PYP-like sensor domain (PAS domain)"/>
    <property type="match status" value="1"/>
</dbReference>
<evidence type="ECO:0000259" key="13">
    <source>
        <dbReference type="PROSITE" id="PS50113"/>
    </source>
</evidence>
<keyword evidence="15" id="KW-1185">Reference proteome</keyword>
<evidence type="ECO:0000259" key="12">
    <source>
        <dbReference type="PROSITE" id="PS50112"/>
    </source>
</evidence>
<dbReference type="SMART" id="SM00091">
    <property type="entry name" value="PAS"/>
    <property type="match status" value="1"/>
</dbReference>
<evidence type="ECO:0000256" key="3">
    <source>
        <dbReference type="ARBA" id="ARBA00022553"/>
    </source>
</evidence>
<dbReference type="InterPro" id="IPR035965">
    <property type="entry name" value="PAS-like_dom_sf"/>
</dbReference>
<protein>
    <recommendedName>
        <fullName evidence="2">histidine kinase</fullName>
        <ecNumber evidence="2">2.7.13.3</ecNumber>
    </recommendedName>
</protein>
<dbReference type="Pfam" id="PF00989">
    <property type="entry name" value="PAS"/>
    <property type="match status" value="1"/>
</dbReference>
<dbReference type="PROSITE" id="PS50112">
    <property type="entry name" value="PAS"/>
    <property type="match status" value="1"/>
</dbReference>
<evidence type="ECO:0000256" key="2">
    <source>
        <dbReference type="ARBA" id="ARBA00012438"/>
    </source>
</evidence>
<accession>A0A975FXD3</accession>
<evidence type="ECO:0000256" key="5">
    <source>
        <dbReference type="ARBA" id="ARBA00022643"/>
    </source>
</evidence>
<dbReference type="GO" id="GO:0004673">
    <property type="term" value="F:protein histidine kinase activity"/>
    <property type="evidence" value="ECO:0007669"/>
    <property type="project" value="UniProtKB-EC"/>
</dbReference>
<evidence type="ECO:0000256" key="4">
    <source>
        <dbReference type="ARBA" id="ARBA00022630"/>
    </source>
</evidence>
<keyword evidence="3" id="KW-0597">Phosphoprotein</keyword>
<keyword evidence="5" id="KW-0288">FMN</keyword>
<dbReference type="InterPro" id="IPR011102">
    <property type="entry name" value="Sig_transdc_His_kinase_HWE"/>
</dbReference>
<organism evidence="14 15">
    <name type="scientific">Phenylobacterium montanum</name>
    <dbReference type="NCBI Taxonomy" id="2823693"/>
    <lineage>
        <taxon>Bacteria</taxon>
        <taxon>Pseudomonadati</taxon>
        <taxon>Pseudomonadota</taxon>
        <taxon>Alphaproteobacteria</taxon>
        <taxon>Caulobacterales</taxon>
        <taxon>Caulobacteraceae</taxon>
        <taxon>Phenylobacterium</taxon>
    </lineage>
</organism>
<dbReference type="AlphaFoldDB" id="A0A975FXD3"/>
<dbReference type="Gene3D" id="3.30.450.40">
    <property type="match status" value="1"/>
</dbReference>
<dbReference type="NCBIfam" id="TIGR00229">
    <property type="entry name" value="sensory_box"/>
    <property type="match status" value="1"/>
</dbReference>
<proteinExistence type="predicted"/>
<dbReference type="Pfam" id="PF13185">
    <property type="entry name" value="GAF_2"/>
    <property type="match status" value="1"/>
</dbReference>
<comment type="catalytic activity">
    <reaction evidence="1">
        <text>ATP + protein L-histidine = ADP + protein N-phospho-L-histidine.</text>
        <dbReference type="EC" id="2.7.13.3"/>
    </reaction>
</comment>
<keyword evidence="11" id="KW-0843">Virulence</keyword>
<dbReference type="GO" id="GO:0005524">
    <property type="term" value="F:ATP binding"/>
    <property type="evidence" value="ECO:0007669"/>
    <property type="project" value="UniProtKB-KW"/>
</dbReference>
<dbReference type="SMART" id="SM00911">
    <property type="entry name" value="HWE_HK"/>
    <property type="match status" value="1"/>
</dbReference>
<evidence type="ECO:0000256" key="11">
    <source>
        <dbReference type="ARBA" id="ARBA00023026"/>
    </source>
</evidence>
<evidence type="ECO:0000256" key="8">
    <source>
        <dbReference type="ARBA" id="ARBA00022741"/>
    </source>
</evidence>